<dbReference type="AlphaFoldDB" id="A0A132BFB8"/>
<sequence>MPGVHLPSRLGSLRRSEKSKGKQPATGLPSNDLDADCDFDPRVFNPFDQPDMSLTADGRLTKPSRLDPYSIVDSPQQTLTQYLDADLQRRKTLRAAASRSQRNGGEGSSSGPSHRRIRALRTDDGVPGSLNDIQQPPQRGMRPGPVSHRASRSVREGTKDIMSSPQTIRRVSVSRTLGKNEAHIVSPSFHRPMPALLETSGEQLWATAEQILEPRLILPRPMSLNECLESHLQRRTSNRSPDSGVSGVSTTSKEDSKGKSRVGDHRLCKSGQEIDPANISQTDQHLRGRPRTRQRRSKSYSCPTRSSESWLDSTEARRGRPQRRSDDRPRKRDRASSTERYQQWYLKEIQEELHARGRFAVILQRQENLKEELLEGHLQRILDSARRGPDPIYTSELTADLTGAGYDKRRWIRNKIPIRIHDVRQLKAVSSIRWTPKTEATMTSARIADVEETGEVHVKLSDRIKIGWAKFRAKSNQAEIEDDKVHECLVGKHHPKLCQENRLRRQVGAIPGKIC</sequence>
<accession>A0A132BFB8</accession>
<feature type="compositionally biased region" description="Basic residues" evidence="1">
    <location>
        <begin position="287"/>
        <end position="298"/>
    </location>
</feature>
<feature type="compositionally biased region" description="Basic and acidic residues" evidence="1">
    <location>
        <begin position="314"/>
        <end position="337"/>
    </location>
</feature>
<feature type="region of interest" description="Disordered" evidence="1">
    <location>
        <begin position="93"/>
        <end position="162"/>
    </location>
</feature>
<evidence type="ECO:0000313" key="2">
    <source>
        <dbReference type="EMBL" id="KUJ10564.1"/>
    </source>
</evidence>
<feature type="compositionally biased region" description="Polar residues" evidence="1">
    <location>
        <begin position="238"/>
        <end position="251"/>
    </location>
</feature>
<name>A0A132BFB8_MOLSC</name>
<gene>
    <name evidence="2" type="ORF">LY89DRAFT_740272</name>
</gene>
<dbReference type="OrthoDB" id="3552238at2759"/>
<keyword evidence="3" id="KW-1185">Reference proteome</keyword>
<feature type="region of interest" description="Disordered" evidence="1">
    <location>
        <begin position="1"/>
        <end position="73"/>
    </location>
</feature>
<evidence type="ECO:0000256" key="1">
    <source>
        <dbReference type="SAM" id="MobiDB-lite"/>
    </source>
</evidence>
<feature type="compositionally biased region" description="Basic and acidic residues" evidence="1">
    <location>
        <begin position="252"/>
        <end position="267"/>
    </location>
</feature>
<dbReference type="EMBL" id="KQ947429">
    <property type="protein sequence ID" value="KUJ10564.1"/>
    <property type="molecule type" value="Genomic_DNA"/>
</dbReference>
<protein>
    <submittedName>
        <fullName evidence="2">Uncharacterized protein</fullName>
    </submittedName>
</protein>
<reference evidence="2 3" key="1">
    <citation type="submission" date="2015-10" db="EMBL/GenBank/DDBJ databases">
        <title>Full genome of DAOMC 229536 Phialocephala scopiformis, a fungal endophyte of spruce producing the potent anti-insectan compound rugulosin.</title>
        <authorList>
            <consortium name="DOE Joint Genome Institute"/>
            <person name="Walker A.K."/>
            <person name="Frasz S.L."/>
            <person name="Seifert K.A."/>
            <person name="Miller J.D."/>
            <person name="Mondo S.J."/>
            <person name="Labutti K."/>
            <person name="Lipzen A."/>
            <person name="Dockter R."/>
            <person name="Kennedy M."/>
            <person name="Grigoriev I.V."/>
            <person name="Spatafora J.W."/>
        </authorList>
    </citation>
    <scope>NUCLEOTIDE SEQUENCE [LARGE SCALE GENOMIC DNA]</scope>
    <source>
        <strain evidence="2 3">CBS 120377</strain>
    </source>
</reference>
<dbReference type="InParanoid" id="A0A132BFB8"/>
<feature type="compositionally biased region" description="Low complexity" evidence="1">
    <location>
        <begin position="134"/>
        <end position="145"/>
    </location>
</feature>
<proteinExistence type="predicted"/>
<organism evidence="2 3">
    <name type="scientific">Mollisia scopiformis</name>
    <name type="common">Conifer needle endophyte fungus</name>
    <name type="synonym">Phialocephala scopiformis</name>
    <dbReference type="NCBI Taxonomy" id="149040"/>
    <lineage>
        <taxon>Eukaryota</taxon>
        <taxon>Fungi</taxon>
        <taxon>Dikarya</taxon>
        <taxon>Ascomycota</taxon>
        <taxon>Pezizomycotina</taxon>
        <taxon>Leotiomycetes</taxon>
        <taxon>Helotiales</taxon>
        <taxon>Mollisiaceae</taxon>
        <taxon>Mollisia</taxon>
    </lineage>
</organism>
<feature type="compositionally biased region" description="Polar residues" evidence="1">
    <location>
        <begin position="299"/>
        <end position="312"/>
    </location>
</feature>
<feature type="region of interest" description="Disordered" evidence="1">
    <location>
        <begin position="231"/>
        <end position="339"/>
    </location>
</feature>
<dbReference type="GeneID" id="28830294"/>
<dbReference type="Proteomes" id="UP000070700">
    <property type="component" value="Unassembled WGS sequence"/>
</dbReference>
<dbReference type="RefSeq" id="XP_018064919.1">
    <property type="nucleotide sequence ID" value="XM_018220568.1"/>
</dbReference>
<evidence type="ECO:0000313" key="3">
    <source>
        <dbReference type="Proteomes" id="UP000070700"/>
    </source>
</evidence>
<dbReference type="KEGG" id="psco:LY89DRAFT_740272"/>